<reference evidence="9" key="1">
    <citation type="submission" date="2016-11" db="EMBL/GenBank/DDBJ databases">
        <authorList>
            <person name="Varghese N."/>
            <person name="Submissions S."/>
        </authorList>
    </citation>
    <scope>NUCLEOTIDE SEQUENCE [LARGE SCALE GENOMIC DNA]</scope>
    <source>
        <strain evidence="9">DSM 9756</strain>
    </source>
</reference>
<dbReference type="Pfam" id="PF00361">
    <property type="entry name" value="Proton_antipo_M"/>
    <property type="match status" value="1"/>
</dbReference>
<dbReference type="OrthoDB" id="9805769at2"/>
<evidence type="ECO:0000256" key="5">
    <source>
        <dbReference type="HAMAP-Rule" id="MF_00445"/>
    </source>
</evidence>
<sequence length="473" mass="52428">MMKWTLFTPELFYVAMAAVFFVGSLQRRVDSRRLYRWAVALAGVGLVVSVACTRLEGFLFFDSYKVDLFSQFFKVLIALGTFFVILVCSELHGIDPRKHAEFYFLLAVCTLAMMMLVSAVELLTIYIALELSSYSLYLMVPMRHRADRYVESGIKYFMVGATASAMMIFGLSYLFGMTHTTYVAEMVRVLPGLLHQPAAVVGLVLTLAGFFFKQALFPFHIWAPDVYQGAANQVTTYIATASKMAAAAMVIRFVGLTTGQSEALIQLLVVLSVLSMTFGNLVAIIQKDIKRLLAYSSIAHAGYMLIGILCMTQRGYASAVYYAMAYLIMNFACFMVVIKVADDGHNLQIKELAGLHKRSPLLAMTLMLALFGLAGIPPTLGFTGKFLVFAAALEKGYLLLVIIGMINATISLYYYLIVIKAAYLLEPVREYPPVRVDTWTRILSIVLVIAMIYVGIFPDRFVALSEAAVAVLP</sequence>
<name>A0A1M5C608_9BACT</name>
<keyword evidence="9" id="KW-1185">Reference proteome</keyword>
<accession>A0A1M5C608</accession>
<feature type="transmembrane region" description="Helical" evidence="5">
    <location>
        <begin position="438"/>
        <end position="456"/>
    </location>
</feature>
<keyword evidence="4 5" id="KW-0472">Membrane</keyword>
<feature type="transmembrane region" description="Helical" evidence="5">
    <location>
        <begin position="263"/>
        <end position="285"/>
    </location>
</feature>
<dbReference type="STRING" id="1121391.SAMN02745206_02104"/>
<comment type="function">
    <text evidence="5">NDH-1 shuttles electrons from NADH, via FMN and iron-sulfur (Fe-S) centers, to quinones in the respiratory chain. The immediate electron acceptor for the enzyme in this species is believed to be ubiquinone. Couples the redox reaction to proton translocation (for every two electrons transferred, four hydrogen ions are translocated across the cytoplasmic membrane), and thus conserves the redox energy in a proton gradient.</text>
</comment>
<dbReference type="GO" id="GO:0012505">
    <property type="term" value="C:endomembrane system"/>
    <property type="evidence" value="ECO:0007669"/>
    <property type="project" value="UniProtKB-SubCell"/>
</dbReference>
<feature type="transmembrane region" description="Helical" evidence="5">
    <location>
        <begin position="194"/>
        <end position="213"/>
    </location>
</feature>
<keyword evidence="5" id="KW-0830">Ubiquinone</keyword>
<dbReference type="PANTHER" id="PTHR22773">
    <property type="entry name" value="NADH DEHYDROGENASE"/>
    <property type="match status" value="1"/>
</dbReference>
<evidence type="ECO:0000256" key="6">
    <source>
        <dbReference type="RuleBase" id="RU000320"/>
    </source>
</evidence>
<dbReference type="InterPro" id="IPR001750">
    <property type="entry name" value="ND/Mrp_TM"/>
</dbReference>
<dbReference type="GO" id="GO:0005886">
    <property type="term" value="C:plasma membrane"/>
    <property type="evidence" value="ECO:0007669"/>
    <property type="project" value="UniProtKB-SubCell"/>
</dbReference>
<comment type="similarity">
    <text evidence="5">Belongs to the complex I subunit 2 family.</text>
</comment>
<keyword evidence="3 5" id="KW-1133">Transmembrane helix</keyword>
<dbReference type="GO" id="GO:0050136">
    <property type="term" value="F:NADH dehydrogenase (quinone) (non-electrogenic) activity"/>
    <property type="evidence" value="ECO:0007669"/>
    <property type="project" value="UniProtKB-UniRule"/>
</dbReference>
<keyword evidence="5" id="KW-0874">Quinone</keyword>
<dbReference type="InterPro" id="IPR010096">
    <property type="entry name" value="NADH-Q_OxRdtase_suN/2"/>
</dbReference>
<feature type="transmembrane region" description="Helical" evidence="5">
    <location>
        <begin position="292"/>
        <end position="314"/>
    </location>
</feature>
<comment type="catalytic activity">
    <reaction evidence="5">
        <text>a quinone + NADH + 5 H(+)(in) = a quinol + NAD(+) + 4 H(+)(out)</text>
        <dbReference type="Rhea" id="RHEA:57888"/>
        <dbReference type="ChEBI" id="CHEBI:15378"/>
        <dbReference type="ChEBI" id="CHEBI:24646"/>
        <dbReference type="ChEBI" id="CHEBI:57540"/>
        <dbReference type="ChEBI" id="CHEBI:57945"/>
        <dbReference type="ChEBI" id="CHEBI:132124"/>
    </reaction>
</comment>
<keyword evidence="5" id="KW-0520">NAD</keyword>
<dbReference type="NCBIfam" id="TIGR01770">
    <property type="entry name" value="NDH_I_N"/>
    <property type="match status" value="1"/>
</dbReference>
<organism evidence="8 9">
    <name type="scientific">Desulfacinum infernum DSM 9756</name>
    <dbReference type="NCBI Taxonomy" id="1121391"/>
    <lineage>
        <taxon>Bacteria</taxon>
        <taxon>Pseudomonadati</taxon>
        <taxon>Thermodesulfobacteriota</taxon>
        <taxon>Syntrophobacteria</taxon>
        <taxon>Syntrophobacterales</taxon>
        <taxon>Syntrophobacteraceae</taxon>
        <taxon>Desulfacinum</taxon>
    </lineage>
</organism>
<feature type="transmembrane region" description="Helical" evidence="5">
    <location>
        <begin position="154"/>
        <end position="174"/>
    </location>
</feature>
<keyword evidence="2 5" id="KW-0812">Transmembrane</keyword>
<proteinExistence type="inferred from homology"/>
<dbReference type="GO" id="GO:0048038">
    <property type="term" value="F:quinone binding"/>
    <property type="evidence" value="ECO:0007669"/>
    <property type="project" value="UniProtKB-KW"/>
</dbReference>
<evidence type="ECO:0000313" key="9">
    <source>
        <dbReference type="Proteomes" id="UP000184076"/>
    </source>
</evidence>
<protein>
    <recommendedName>
        <fullName evidence="5">NADH-quinone oxidoreductase subunit N</fullName>
        <ecNumber evidence="5">7.1.1.-</ecNumber>
    </recommendedName>
    <alternativeName>
        <fullName evidence="5">NADH dehydrogenase I subunit N</fullName>
    </alternativeName>
    <alternativeName>
        <fullName evidence="5">NDH-1 subunit N</fullName>
    </alternativeName>
</protein>
<feature type="transmembrane region" description="Helical" evidence="5">
    <location>
        <begin position="37"/>
        <end position="56"/>
    </location>
</feature>
<feature type="transmembrane region" description="Helical" evidence="5">
    <location>
        <begin position="68"/>
        <end position="88"/>
    </location>
</feature>
<keyword evidence="5" id="KW-1003">Cell membrane</keyword>
<dbReference type="RefSeq" id="WP_084076395.1">
    <property type="nucleotide sequence ID" value="NZ_FQVB01000019.1"/>
</dbReference>
<dbReference type="GO" id="GO:0042773">
    <property type="term" value="P:ATP synthesis coupled electron transport"/>
    <property type="evidence" value="ECO:0007669"/>
    <property type="project" value="InterPro"/>
</dbReference>
<keyword evidence="5" id="KW-0813">Transport</keyword>
<evidence type="ECO:0000256" key="3">
    <source>
        <dbReference type="ARBA" id="ARBA00022989"/>
    </source>
</evidence>
<evidence type="ECO:0000256" key="4">
    <source>
        <dbReference type="ARBA" id="ARBA00023136"/>
    </source>
</evidence>
<evidence type="ECO:0000256" key="2">
    <source>
        <dbReference type="ARBA" id="ARBA00022692"/>
    </source>
</evidence>
<feature type="domain" description="NADH:quinone oxidoreductase/Mrp antiporter transmembrane" evidence="7">
    <location>
        <begin position="119"/>
        <end position="411"/>
    </location>
</feature>
<dbReference type="HAMAP" id="MF_00445">
    <property type="entry name" value="NDH1_NuoN_1"/>
    <property type="match status" value="1"/>
</dbReference>
<comment type="subcellular location">
    <subcellularLocation>
        <location evidence="5">Cell membrane</location>
        <topology evidence="5">Multi-pass membrane protein</topology>
    </subcellularLocation>
    <subcellularLocation>
        <location evidence="1">Endomembrane system</location>
        <topology evidence="1">Multi-pass membrane protein</topology>
    </subcellularLocation>
    <subcellularLocation>
        <location evidence="6">Membrane</location>
        <topology evidence="6">Multi-pass membrane protein</topology>
    </subcellularLocation>
</comment>
<dbReference type="EC" id="7.1.1.-" evidence="5"/>
<feature type="transmembrane region" description="Helical" evidence="5">
    <location>
        <begin position="6"/>
        <end position="25"/>
    </location>
</feature>
<gene>
    <name evidence="5" type="primary">nuoN</name>
    <name evidence="8" type="ORF">SAMN02745206_02104</name>
</gene>
<dbReference type="AlphaFoldDB" id="A0A1M5C608"/>
<feature type="transmembrane region" description="Helical" evidence="5">
    <location>
        <begin position="359"/>
        <end position="376"/>
    </location>
</feature>
<feature type="transmembrane region" description="Helical" evidence="5">
    <location>
        <begin position="396"/>
        <end position="417"/>
    </location>
</feature>
<dbReference type="Proteomes" id="UP000184076">
    <property type="component" value="Unassembled WGS sequence"/>
</dbReference>
<dbReference type="GO" id="GO:0008137">
    <property type="term" value="F:NADH dehydrogenase (ubiquinone) activity"/>
    <property type="evidence" value="ECO:0007669"/>
    <property type="project" value="InterPro"/>
</dbReference>
<feature type="transmembrane region" description="Helical" evidence="5">
    <location>
        <begin position="320"/>
        <end position="338"/>
    </location>
</feature>
<evidence type="ECO:0000256" key="1">
    <source>
        <dbReference type="ARBA" id="ARBA00004127"/>
    </source>
</evidence>
<dbReference type="EMBL" id="FQVB01000019">
    <property type="protein sequence ID" value="SHF49852.1"/>
    <property type="molecule type" value="Genomic_DNA"/>
</dbReference>
<evidence type="ECO:0000259" key="7">
    <source>
        <dbReference type="Pfam" id="PF00361"/>
    </source>
</evidence>
<keyword evidence="5" id="KW-1278">Translocase</keyword>
<evidence type="ECO:0000313" key="8">
    <source>
        <dbReference type="EMBL" id="SHF49852.1"/>
    </source>
</evidence>
<comment type="subunit">
    <text evidence="5">NDH-1 is composed of 14 different subunits. Subunits NuoA, H, J, K, L, M, N constitute the membrane sector of the complex.</text>
</comment>